<reference evidence="1 2" key="1">
    <citation type="journal article" date="2021" name="Commun. Biol.">
        <title>The genome of Shorea leprosula (Dipterocarpaceae) highlights the ecological relevance of drought in aseasonal tropical rainforests.</title>
        <authorList>
            <person name="Ng K.K.S."/>
            <person name="Kobayashi M.J."/>
            <person name="Fawcett J.A."/>
            <person name="Hatakeyama M."/>
            <person name="Paape T."/>
            <person name="Ng C.H."/>
            <person name="Ang C.C."/>
            <person name="Tnah L.H."/>
            <person name="Lee C.T."/>
            <person name="Nishiyama T."/>
            <person name="Sese J."/>
            <person name="O'Brien M.J."/>
            <person name="Copetti D."/>
            <person name="Mohd Noor M.I."/>
            <person name="Ong R.C."/>
            <person name="Putra M."/>
            <person name="Sireger I.Z."/>
            <person name="Indrioko S."/>
            <person name="Kosugi Y."/>
            <person name="Izuno A."/>
            <person name="Isagi Y."/>
            <person name="Lee S.L."/>
            <person name="Shimizu K.K."/>
        </authorList>
    </citation>
    <scope>NUCLEOTIDE SEQUENCE [LARGE SCALE GENOMIC DNA]</scope>
    <source>
        <strain evidence="1">214</strain>
    </source>
</reference>
<gene>
    <name evidence="1" type="ORF">SLEP1_g56674</name>
</gene>
<organism evidence="1 2">
    <name type="scientific">Rubroshorea leprosula</name>
    <dbReference type="NCBI Taxonomy" id="152421"/>
    <lineage>
        <taxon>Eukaryota</taxon>
        <taxon>Viridiplantae</taxon>
        <taxon>Streptophyta</taxon>
        <taxon>Embryophyta</taxon>
        <taxon>Tracheophyta</taxon>
        <taxon>Spermatophyta</taxon>
        <taxon>Magnoliopsida</taxon>
        <taxon>eudicotyledons</taxon>
        <taxon>Gunneridae</taxon>
        <taxon>Pentapetalae</taxon>
        <taxon>rosids</taxon>
        <taxon>malvids</taxon>
        <taxon>Malvales</taxon>
        <taxon>Dipterocarpaceae</taxon>
        <taxon>Rubroshorea</taxon>
    </lineage>
</organism>
<protein>
    <submittedName>
        <fullName evidence="1">Uncharacterized protein</fullName>
    </submittedName>
</protein>
<sequence length="54" mass="6435">MNVERICYFRGESGNLKVQIELLSKWKQHERWGRFREDGEGCLAFLKNPPHPFS</sequence>
<dbReference type="EMBL" id="BPVZ01000329">
    <property type="protein sequence ID" value="GKV49953.1"/>
    <property type="molecule type" value="Genomic_DNA"/>
</dbReference>
<keyword evidence="2" id="KW-1185">Reference proteome</keyword>
<evidence type="ECO:0000313" key="1">
    <source>
        <dbReference type="EMBL" id="GKV49953.1"/>
    </source>
</evidence>
<comment type="caution">
    <text evidence="1">The sequence shown here is derived from an EMBL/GenBank/DDBJ whole genome shotgun (WGS) entry which is preliminary data.</text>
</comment>
<dbReference type="AlphaFoldDB" id="A0AAV5MM66"/>
<dbReference type="Proteomes" id="UP001054252">
    <property type="component" value="Unassembled WGS sequence"/>
</dbReference>
<name>A0AAV5MM66_9ROSI</name>
<proteinExistence type="predicted"/>
<accession>A0AAV5MM66</accession>
<evidence type="ECO:0000313" key="2">
    <source>
        <dbReference type="Proteomes" id="UP001054252"/>
    </source>
</evidence>